<dbReference type="GO" id="GO:0036376">
    <property type="term" value="P:sodium ion export across plasma membrane"/>
    <property type="evidence" value="ECO:0007669"/>
    <property type="project" value="InterPro"/>
</dbReference>
<feature type="signal peptide" evidence="7">
    <location>
        <begin position="1"/>
        <end position="21"/>
    </location>
</feature>
<dbReference type="InterPro" id="IPR005899">
    <property type="entry name" value="Na_pump_deCOase"/>
</dbReference>
<keyword evidence="2" id="KW-1003">Cell membrane</keyword>
<keyword evidence="5 6" id="KW-0472">Membrane</keyword>
<feature type="chain" id="PRO_5011729835" evidence="7">
    <location>
        <begin position="22"/>
        <end position="342"/>
    </location>
</feature>
<dbReference type="GO" id="GO:0005886">
    <property type="term" value="C:plasma membrane"/>
    <property type="evidence" value="ECO:0007669"/>
    <property type="project" value="UniProtKB-SubCell"/>
</dbReference>
<reference evidence="9" key="1">
    <citation type="submission" date="2016-10" db="EMBL/GenBank/DDBJ databases">
        <authorList>
            <person name="Varghese N."/>
            <person name="Submissions S."/>
        </authorList>
    </citation>
    <scope>NUCLEOTIDE SEQUENCE [LARGE SCALE GENOMIC DNA]</scope>
    <source>
        <strain evidence="9">BP1-148</strain>
    </source>
</reference>
<dbReference type="AlphaFoldDB" id="A0A1G7UMQ8"/>
<accession>A0A1G7UMQ8</accession>
<dbReference type="Proteomes" id="UP000198779">
    <property type="component" value="Unassembled WGS sequence"/>
</dbReference>
<keyword evidence="7" id="KW-0732">Signal</keyword>
<proteinExistence type="predicted"/>
<organism evidence="8 9">
    <name type="scientific">Prevotella communis</name>
    <dbReference type="NCBI Taxonomy" id="2913614"/>
    <lineage>
        <taxon>Bacteria</taxon>
        <taxon>Pseudomonadati</taxon>
        <taxon>Bacteroidota</taxon>
        <taxon>Bacteroidia</taxon>
        <taxon>Bacteroidales</taxon>
        <taxon>Prevotellaceae</taxon>
        <taxon>Prevotella</taxon>
    </lineage>
</organism>
<evidence type="ECO:0000256" key="3">
    <source>
        <dbReference type="ARBA" id="ARBA00022692"/>
    </source>
</evidence>
<evidence type="ECO:0000256" key="7">
    <source>
        <dbReference type="SAM" id="SignalP"/>
    </source>
</evidence>
<keyword evidence="9" id="KW-1185">Reference proteome</keyword>
<evidence type="ECO:0000256" key="5">
    <source>
        <dbReference type="ARBA" id="ARBA00023136"/>
    </source>
</evidence>
<evidence type="ECO:0000256" key="4">
    <source>
        <dbReference type="ARBA" id="ARBA00022989"/>
    </source>
</evidence>
<evidence type="ECO:0000313" key="9">
    <source>
        <dbReference type="Proteomes" id="UP000198779"/>
    </source>
</evidence>
<keyword evidence="4 6" id="KW-1133">Transmembrane helix</keyword>
<dbReference type="GO" id="GO:0015081">
    <property type="term" value="F:sodium ion transmembrane transporter activity"/>
    <property type="evidence" value="ECO:0007669"/>
    <property type="project" value="InterPro"/>
</dbReference>
<dbReference type="Pfam" id="PF04277">
    <property type="entry name" value="OAD_gamma"/>
    <property type="match status" value="1"/>
</dbReference>
<evidence type="ECO:0000313" key="8">
    <source>
        <dbReference type="EMBL" id="SDG48757.1"/>
    </source>
</evidence>
<name>A0A1G7UMQ8_9BACT</name>
<dbReference type="STRING" id="645274.SAMN04487901_104184"/>
<dbReference type="RefSeq" id="WP_091815860.1">
    <property type="nucleotide sequence ID" value="NZ_FNCQ01000004.1"/>
</dbReference>
<keyword evidence="3 6" id="KW-0812">Transmembrane</keyword>
<evidence type="ECO:0000256" key="6">
    <source>
        <dbReference type="SAM" id="Phobius"/>
    </source>
</evidence>
<dbReference type="EMBL" id="FNCQ01000004">
    <property type="protein sequence ID" value="SDG48757.1"/>
    <property type="molecule type" value="Genomic_DNA"/>
</dbReference>
<evidence type="ECO:0000256" key="1">
    <source>
        <dbReference type="ARBA" id="ARBA00004236"/>
    </source>
</evidence>
<feature type="transmembrane region" description="Helical" evidence="6">
    <location>
        <begin position="201"/>
        <end position="228"/>
    </location>
</feature>
<gene>
    <name evidence="8" type="ORF">SAMN04487901_104184</name>
</gene>
<protein>
    <submittedName>
        <fullName evidence="8">Oxaloacetate decarboxylase, gamma chain</fullName>
    </submittedName>
</protein>
<evidence type="ECO:0000256" key="2">
    <source>
        <dbReference type="ARBA" id="ARBA00022475"/>
    </source>
</evidence>
<sequence>MTNLRLMLSSLTLLGSVAMFGQGARNIVISEVMTSNTQSIEDEFGHREAWVELANTSYSTYNVRGMYLTTNPKVLDESLSAPQRISMMSVIPNGDDRTNLAARHYMMLFCNSNPAQGKLHLSLPVDSTGPVFLALYNANGVELIDSVTIPVLEADESYARIDGHWTVCGVGDATPGHDNKVQANAAKGKIEEFKDKDPHGFAMAIMAMGIVFLCLSLLWIFFTVFGMIMRHMDTAKKVVNQQPIKPITKTVAKTAEIGHKTSNLLQEGFDKKGIDMEVYMAVIGMALRQYEDDVHDVESGIITIKPKDTGWDDEYTQMTQLHDPFLPSTPKAPIIPTTPELH</sequence>
<comment type="subcellular location">
    <subcellularLocation>
        <location evidence="1">Cell membrane</location>
    </subcellularLocation>
</comment>